<evidence type="ECO:0000313" key="1">
    <source>
        <dbReference type="EMBL" id="KAJ0078985.1"/>
    </source>
</evidence>
<dbReference type="Proteomes" id="UP001164250">
    <property type="component" value="Chromosome 13"/>
</dbReference>
<proteinExistence type="predicted"/>
<reference evidence="2" key="1">
    <citation type="journal article" date="2023" name="G3 (Bethesda)">
        <title>Genome assembly and association tests identify interacting loci associated with vigor, precocity, and sex in interspecific pistachio rootstocks.</title>
        <authorList>
            <person name="Palmer W."/>
            <person name="Jacygrad E."/>
            <person name="Sagayaradj S."/>
            <person name="Cavanaugh K."/>
            <person name="Han R."/>
            <person name="Bertier L."/>
            <person name="Beede B."/>
            <person name="Kafkas S."/>
            <person name="Golino D."/>
            <person name="Preece J."/>
            <person name="Michelmore R."/>
        </authorList>
    </citation>
    <scope>NUCLEOTIDE SEQUENCE [LARGE SCALE GENOMIC DNA]</scope>
</reference>
<accession>A0ACC0ZW95</accession>
<gene>
    <name evidence="1" type="ORF">Patl1_23697</name>
</gene>
<protein>
    <submittedName>
        <fullName evidence="1">Uncharacterized protein</fullName>
    </submittedName>
</protein>
<evidence type="ECO:0000313" key="2">
    <source>
        <dbReference type="Proteomes" id="UP001164250"/>
    </source>
</evidence>
<comment type="caution">
    <text evidence="1">The sequence shown here is derived from an EMBL/GenBank/DDBJ whole genome shotgun (WGS) entry which is preliminary data.</text>
</comment>
<keyword evidence="2" id="KW-1185">Reference proteome</keyword>
<name>A0ACC0ZW95_9ROSI</name>
<dbReference type="EMBL" id="CM047909">
    <property type="protein sequence ID" value="KAJ0078985.1"/>
    <property type="molecule type" value="Genomic_DNA"/>
</dbReference>
<sequence length="178" mass="20248">MAYQQILSHLPPPPQVVVHQDNSAFPIESLWMRPNTHYGLNSWRCGSVLATKLEINHRTTFQEGTVKGVLQLHSAMARLRVNIFLSGLDLEFDQGIPTGQTMGGSHPISKNFAMLADQNRYGSLKNRGNQSSSKVNNLVCTHCGEKGHSQQRYYEIIGYPEWWDFSKKPHKKMVGRLW</sequence>
<organism evidence="1 2">
    <name type="scientific">Pistacia atlantica</name>
    <dbReference type="NCBI Taxonomy" id="434234"/>
    <lineage>
        <taxon>Eukaryota</taxon>
        <taxon>Viridiplantae</taxon>
        <taxon>Streptophyta</taxon>
        <taxon>Embryophyta</taxon>
        <taxon>Tracheophyta</taxon>
        <taxon>Spermatophyta</taxon>
        <taxon>Magnoliopsida</taxon>
        <taxon>eudicotyledons</taxon>
        <taxon>Gunneridae</taxon>
        <taxon>Pentapetalae</taxon>
        <taxon>rosids</taxon>
        <taxon>malvids</taxon>
        <taxon>Sapindales</taxon>
        <taxon>Anacardiaceae</taxon>
        <taxon>Pistacia</taxon>
    </lineage>
</organism>